<protein>
    <submittedName>
        <fullName evidence="4">Ribosomal protein S18 acetylase RimI-like enzyme</fullName>
    </submittedName>
</protein>
<dbReference type="EMBL" id="QKZI01000002">
    <property type="protein sequence ID" value="PZX05776.1"/>
    <property type="molecule type" value="Genomic_DNA"/>
</dbReference>
<dbReference type="GO" id="GO:0005840">
    <property type="term" value="C:ribosome"/>
    <property type="evidence" value="ECO:0007669"/>
    <property type="project" value="UniProtKB-KW"/>
</dbReference>
<gene>
    <name evidence="4" type="ORF">C7437_102240</name>
</gene>
<dbReference type="Pfam" id="PF13508">
    <property type="entry name" value="Acetyltransf_7"/>
    <property type="match status" value="1"/>
</dbReference>
<keyword evidence="1" id="KW-0808">Transferase</keyword>
<name>A0A2W7MH60_9BACI</name>
<dbReference type="InterPro" id="IPR000182">
    <property type="entry name" value="GNAT_dom"/>
</dbReference>
<evidence type="ECO:0000313" key="4">
    <source>
        <dbReference type="EMBL" id="PZX05776.1"/>
    </source>
</evidence>
<keyword evidence="4" id="KW-0689">Ribosomal protein</keyword>
<dbReference type="PROSITE" id="PS51186">
    <property type="entry name" value="GNAT"/>
    <property type="match status" value="2"/>
</dbReference>
<evidence type="ECO:0000256" key="2">
    <source>
        <dbReference type="ARBA" id="ARBA00023315"/>
    </source>
</evidence>
<dbReference type="Pfam" id="PF00583">
    <property type="entry name" value="Acetyltransf_1"/>
    <property type="match status" value="1"/>
</dbReference>
<dbReference type="InterPro" id="IPR016181">
    <property type="entry name" value="Acyl_CoA_acyltransferase"/>
</dbReference>
<dbReference type="CDD" id="cd04301">
    <property type="entry name" value="NAT_SF"/>
    <property type="match status" value="2"/>
</dbReference>
<dbReference type="InterPro" id="IPR050832">
    <property type="entry name" value="Bact_Acetyltransf"/>
</dbReference>
<keyword evidence="2" id="KW-0012">Acyltransferase</keyword>
<feature type="domain" description="N-acetyltransferase" evidence="3">
    <location>
        <begin position="10"/>
        <end position="151"/>
    </location>
</feature>
<keyword evidence="5" id="KW-1185">Reference proteome</keyword>
<dbReference type="OrthoDB" id="7163760at2"/>
<evidence type="ECO:0000256" key="1">
    <source>
        <dbReference type="ARBA" id="ARBA00022679"/>
    </source>
</evidence>
<dbReference type="GO" id="GO:0016747">
    <property type="term" value="F:acyltransferase activity, transferring groups other than amino-acyl groups"/>
    <property type="evidence" value="ECO:0007669"/>
    <property type="project" value="InterPro"/>
</dbReference>
<dbReference type="Proteomes" id="UP000248646">
    <property type="component" value="Unassembled WGS sequence"/>
</dbReference>
<keyword evidence="4" id="KW-0687">Ribonucleoprotein</keyword>
<comment type="caution">
    <text evidence="4">The sequence shown here is derived from an EMBL/GenBank/DDBJ whole genome shotgun (WGS) entry which is preliminary data.</text>
</comment>
<evidence type="ECO:0000313" key="5">
    <source>
        <dbReference type="Proteomes" id="UP000248646"/>
    </source>
</evidence>
<evidence type="ECO:0000259" key="3">
    <source>
        <dbReference type="PROSITE" id="PS51186"/>
    </source>
</evidence>
<dbReference type="RefSeq" id="WP_111439220.1">
    <property type="nucleotide sequence ID" value="NZ_QKZI01000002.1"/>
</dbReference>
<dbReference type="Gene3D" id="3.40.630.30">
    <property type="match status" value="2"/>
</dbReference>
<feature type="domain" description="N-acetyltransferase" evidence="3">
    <location>
        <begin position="152"/>
        <end position="285"/>
    </location>
</feature>
<accession>A0A2W7MH60</accession>
<proteinExistence type="predicted"/>
<dbReference type="PANTHER" id="PTHR43877">
    <property type="entry name" value="AMINOALKYLPHOSPHONATE N-ACETYLTRANSFERASE-RELATED-RELATED"/>
    <property type="match status" value="1"/>
</dbReference>
<sequence>MQLSFMTVSIPIDTETLDEIKGLLEEAKENYTSLLSIDGLMDSFLKGFCVLVYDDEKDKLVGVLTASDRMATGDYEWSAFVSPSVRRQGIGQRLLMELNHELEIRGAVYDLALVFEEGKAGQHLLRKNGYFHDFSERTMVADANVNFVLNDVEILLFSTEESEVVTVLVNAFGDSEDEAKEMIAFTTATPNRRLMIAKLEGKIVGTVSIIEESDKLWVTGLAVHETARGQGVATTILNWTKKEAFDLGKAHVYLDVETDNDRALSLYEKVGFELINHTKFYTKHR</sequence>
<organism evidence="4 5">
    <name type="scientific">Psychrobacillus insolitus</name>
    <dbReference type="NCBI Taxonomy" id="1461"/>
    <lineage>
        <taxon>Bacteria</taxon>
        <taxon>Bacillati</taxon>
        <taxon>Bacillota</taxon>
        <taxon>Bacilli</taxon>
        <taxon>Bacillales</taxon>
        <taxon>Bacillaceae</taxon>
        <taxon>Psychrobacillus</taxon>
    </lineage>
</organism>
<dbReference type="SUPFAM" id="SSF55729">
    <property type="entry name" value="Acyl-CoA N-acyltransferases (Nat)"/>
    <property type="match status" value="2"/>
</dbReference>
<reference evidence="4 5" key="1">
    <citation type="submission" date="2018-06" db="EMBL/GenBank/DDBJ databases">
        <title>Genomic Encyclopedia of Type Strains, Phase IV (KMG-IV): sequencing the most valuable type-strain genomes for metagenomic binning, comparative biology and taxonomic classification.</title>
        <authorList>
            <person name="Goeker M."/>
        </authorList>
    </citation>
    <scope>NUCLEOTIDE SEQUENCE [LARGE SCALE GENOMIC DNA]</scope>
    <source>
        <strain evidence="4 5">DSM 5</strain>
    </source>
</reference>
<dbReference type="AlphaFoldDB" id="A0A2W7MH60"/>